<evidence type="ECO:0000313" key="2">
    <source>
        <dbReference type="Proteomes" id="UP001070352"/>
    </source>
</evidence>
<name>A0A9Q4HCU2_BACSC</name>
<accession>A0A9Q4HCU2</accession>
<proteinExistence type="predicted"/>
<dbReference type="Proteomes" id="UP001070352">
    <property type="component" value="Unassembled WGS sequence"/>
</dbReference>
<organism evidence="1 2">
    <name type="scientific">Bacillus spizizenii</name>
    <name type="common">Bacillus subtilis subsp. spizizenii</name>
    <dbReference type="NCBI Taxonomy" id="96241"/>
    <lineage>
        <taxon>Bacteria</taxon>
        <taxon>Bacillati</taxon>
        <taxon>Bacillota</taxon>
        <taxon>Bacilli</taxon>
        <taxon>Bacillales</taxon>
        <taxon>Bacillaceae</taxon>
        <taxon>Bacillus</taxon>
    </lineage>
</organism>
<gene>
    <name evidence="1" type="ORF">MOC45_05960</name>
</gene>
<reference evidence="1" key="1">
    <citation type="submission" date="2022-02" db="EMBL/GenBank/DDBJ databases">
        <title>Crop Bioprotection Bacillus Genome Sequencing.</title>
        <authorList>
            <person name="Dunlap C."/>
        </authorList>
    </citation>
    <scope>NUCLEOTIDE SEQUENCE</scope>
    <source>
        <strain evidence="1">M18B4</strain>
    </source>
</reference>
<dbReference type="AlphaFoldDB" id="A0A9Q4HCU2"/>
<dbReference type="EMBL" id="JALANJ010000007">
    <property type="protein sequence ID" value="MCY8120152.1"/>
    <property type="molecule type" value="Genomic_DNA"/>
</dbReference>
<comment type="caution">
    <text evidence="1">The sequence shown here is derived from an EMBL/GenBank/DDBJ whole genome shotgun (WGS) entry which is preliminary data.</text>
</comment>
<evidence type="ECO:0000313" key="1">
    <source>
        <dbReference type="EMBL" id="MCY8120152.1"/>
    </source>
</evidence>
<protein>
    <submittedName>
        <fullName evidence="1">Uncharacterized protein</fullName>
    </submittedName>
</protein>
<sequence length="277" mass="31718">MDVWSDFVLDGTHPKVCLRGSRIFMDCEYEAYLKHACQFIYKILPGEAGIYLFAQITYESPTRVQLHRKLWNGLQGIDFADAEKGAKHVYKTGELHHFFGLMKIRRSDLLKALRVIGENDQFQLIASEKHFEDIDSFLSVLQGNETGIDLAPLNTLKETMYIEMDSLEHEYDLNIYLHQAYVLRFKNHPLIDTEVLVQMLMQNSRAFEGEALPIDLPGHFKEEGISNWIFLKIAGSDVHLANAAALGFPCYSVRKYDDIVSGQYLGELQKYLKGSAM</sequence>